<feature type="transmembrane region" description="Helical" evidence="11">
    <location>
        <begin position="107"/>
        <end position="127"/>
    </location>
</feature>
<evidence type="ECO:0000313" key="14">
    <source>
        <dbReference type="Proteomes" id="UP000694680"/>
    </source>
</evidence>
<gene>
    <name evidence="13" type="primary">p2ry2.1</name>
</gene>
<dbReference type="PANTHER" id="PTHR24231:SF17">
    <property type="entry name" value="P2Y PURINOCEPTOR 2"/>
    <property type="match status" value="1"/>
</dbReference>
<dbReference type="GO" id="GO:0031686">
    <property type="term" value="F:A1 adenosine receptor binding"/>
    <property type="evidence" value="ECO:0007669"/>
    <property type="project" value="TreeGrafter"/>
</dbReference>
<evidence type="ECO:0000256" key="10">
    <source>
        <dbReference type="RuleBase" id="RU000688"/>
    </source>
</evidence>
<keyword evidence="5 11" id="KW-1133">Transmembrane helix</keyword>
<evidence type="ECO:0000256" key="7">
    <source>
        <dbReference type="ARBA" id="ARBA00023136"/>
    </source>
</evidence>
<reference evidence="13" key="1">
    <citation type="submission" date="2020-06" db="EMBL/GenBank/DDBJ databases">
        <authorList>
            <consortium name="Wellcome Sanger Institute Data Sharing"/>
        </authorList>
    </citation>
    <scope>NUCLEOTIDE SEQUENCE [LARGE SCALE GENOMIC DNA]</scope>
</reference>
<proteinExistence type="inferred from homology"/>
<evidence type="ECO:0000259" key="12">
    <source>
        <dbReference type="PROSITE" id="PS50262"/>
    </source>
</evidence>
<dbReference type="Pfam" id="PF00001">
    <property type="entry name" value="7tm_1"/>
    <property type="match status" value="1"/>
</dbReference>
<keyword evidence="8 10" id="KW-0675">Receptor</keyword>
<accession>A0A8C5NBH7</accession>
<protein>
    <recommendedName>
        <fullName evidence="2">P2Y purinoceptor 2</fullName>
    </recommendedName>
</protein>
<keyword evidence="6 10" id="KW-0297">G-protein coupled receptor</keyword>
<reference evidence="13" key="2">
    <citation type="submission" date="2025-08" db="UniProtKB">
        <authorList>
            <consortium name="Ensembl"/>
        </authorList>
    </citation>
    <scope>IDENTIFICATION</scope>
</reference>
<dbReference type="Proteomes" id="UP000694680">
    <property type="component" value="Chromosome 13"/>
</dbReference>
<feature type="transmembrane region" description="Helical" evidence="11">
    <location>
        <begin position="32"/>
        <end position="53"/>
    </location>
</feature>
<keyword evidence="7 11" id="KW-0472">Membrane</keyword>
<organism evidence="13 14">
    <name type="scientific">Gouania willdenowi</name>
    <name type="common">Blunt-snouted clingfish</name>
    <name type="synonym">Lepadogaster willdenowi</name>
    <dbReference type="NCBI Taxonomy" id="441366"/>
    <lineage>
        <taxon>Eukaryota</taxon>
        <taxon>Metazoa</taxon>
        <taxon>Chordata</taxon>
        <taxon>Craniata</taxon>
        <taxon>Vertebrata</taxon>
        <taxon>Euteleostomi</taxon>
        <taxon>Actinopterygii</taxon>
        <taxon>Neopterygii</taxon>
        <taxon>Teleostei</taxon>
        <taxon>Neoteleostei</taxon>
        <taxon>Acanthomorphata</taxon>
        <taxon>Ovalentaria</taxon>
        <taxon>Blenniimorphae</taxon>
        <taxon>Blenniiformes</taxon>
        <taxon>Gobiesocoidei</taxon>
        <taxon>Gobiesocidae</taxon>
        <taxon>Gobiesocinae</taxon>
        <taxon>Gouania</taxon>
    </lineage>
</organism>
<evidence type="ECO:0000256" key="1">
    <source>
        <dbReference type="ARBA" id="ARBA00004651"/>
    </source>
</evidence>
<dbReference type="PROSITE" id="PS00237">
    <property type="entry name" value="G_PROTEIN_RECEP_F1_1"/>
    <property type="match status" value="1"/>
</dbReference>
<evidence type="ECO:0000256" key="8">
    <source>
        <dbReference type="ARBA" id="ARBA00023170"/>
    </source>
</evidence>
<evidence type="ECO:0000256" key="11">
    <source>
        <dbReference type="SAM" id="Phobius"/>
    </source>
</evidence>
<feature type="transmembrane region" description="Helical" evidence="11">
    <location>
        <begin position="176"/>
        <end position="202"/>
    </location>
</feature>
<evidence type="ECO:0000256" key="4">
    <source>
        <dbReference type="ARBA" id="ARBA00022692"/>
    </source>
</evidence>
<dbReference type="Gene3D" id="1.20.1070.10">
    <property type="entry name" value="Rhodopsin 7-helix transmembrane proteins"/>
    <property type="match status" value="1"/>
</dbReference>
<sequence length="321" mass="37110">MATFDTNETSPFNSSAFYCHFNEDFKYILLPVSYALVFVVGLALNVTALYWMVFRTKTWNPSTIYMFNLTVCDTLYILTLPFLIYYYAGENDWPFSEPLCKIVRFLFYANLYGSILFLSCISLHRFVGVCFPMRSRNWSVLERLQSCTFPESGEFSRDKEKRICYDTTSPELFDDFLAYSSVVLVLMFALPFMVVMVCYGLMVRKLLEPHQWSNVGIGRDGKTPSRVKQKSVKTIIIVLTTFMLCFLPFHLSRSLYYSFRYLRQISCSLLEASSVVYKVTRPFASANSCIDPILYFLAVRDGVGCSLSKRKKLSDEIISKK</sequence>
<dbReference type="GO" id="GO:0045030">
    <property type="term" value="F:G protein-coupled UTP receptor activity"/>
    <property type="evidence" value="ECO:0007669"/>
    <property type="project" value="TreeGrafter"/>
</dbReference>
<feature type="transmembrane region" description="Helical" evidence="11">
    <location>
        <begin position="65"/>
        <end position="87"/>
    </location>
</feature>
<dbReference type="PANTHER" id="PTHR24231">
    <property type="entry name" value="PURINOCEPTOR-RELATED G-PROTEIN COUPLED RECEPTOR"/>
    <property type="match status" value="1"/>
</dbReference>
<evidence type="ECO:0000256" key="9">
    <source>
        <dbReference type="ARBA" id="ARBA00023224"/>
    </source>
</evidence>
<keyword evidence="4 10" id="KW-0812">Transmembrane</keyword>
<dbReference type="PROSITE" id="PS50262">
    <property type="entry name" value="G_PROTEIN_RECEP_F1_2"/>
    <property type="match status" value="1"/>
</dbReference>
<dbReference type="InterPro" id="IPR017452">
    <property type="entry name" value="GPCR_Rhodpsn_7TM"/>
</dbReference>
<keyword evidence="3" id="KW-1003">Cell membrane</keyword>
<evidence type="ECO:0000256" key="2">
    <source>
        <dbReference type="ARBA" id="ARBA00021855"/>
    </source>
</evidence>
<evidence type="ECO:0000256" key="5">
    <source>
        <dbReference type="ARBA" id="ARBA00022989"/>
    </source>
</evidence>
<comment type="subcellular location">
    <subcellularLocation>
        <location evidence="1">Cell membrane</location>
        <topology evidence="1">Multi-pass membrane protein</topology>
    </subcellularLocation>
</comment>
<evidence type="ECO:0000256" key="6">
    <source>
        <dbReference type="ARBA" id="ARBA00023040"/>
    </source>
</evidence>
<name>A0A8C5NBH7_GOUWI</name>
<feature type="transmembrane region" description="Helical" evidence="11">
    <location>
        <begin position="232"/>
        <end position="251"/>
    </location>
</feature>
<keyword evidence="14" id="KW-1185">Reference proteome</keyword>
<comment type="similarity">
    <text evidence="10">Belongs to the G-protein coupled receptor 1 family.</text>
</comment>
<reference evidence="13" key="3">
    <citation type="submission" date="2025-09" db="UniProtKB">
        <authorList>
            <consortium name="Ensembl"/>
        </authorList>
    </citation>
    <scope>IDENTIFICATION</scope>
</reference>
<dbReference type="SUPFAM" id="SSF81321">
    <property type="entry name" value="Family A G protein-coupled receptor-like"/>
    <property type="match status" value="1"/>
</dbReference>
<dbReference type="GO" id="GO:0005886">
    <property type="term" value="C:plasma membrane"/>
    <property type="evidence" value="ECO:0007669"/>
    <property type="project" value="UniProtKB-SubCell"/>
</dbReference>
<keyword evidence="9 10" id="KW-0807">Transducer</keyword>
<feature type="domain" description="G-protein coupled receptors family 1 profile" evidence="12">
    <location>
        <begin position="44"/>
        <end position="295"/>
    </location>
</feature>
<dbReference type="PRINTS" id="PR01157">
    <property type="entry name" value="P2YPURNOCPTR"/>
</dbReference>
<evidence type="ECO:0000313" key="13">
    <source>
        <dbReference type="Ensembl" id="ENSGWIP00000043117.1"/>
    </source>
</evidence>
<dbReference type="Ensembl" id="ENSGWIT00000046762.1">
    <property type="protein sequence ID" value="ENSGWIP00000043117.1"/>
    <property type="gene ID" value="ENSGWIG00000021561.1"/>
</dbReference>
<dbReference type="AlphaFoldDB" id="A0A8C5NBH7"/>
<dbReference type="PRINTS" id="PR00237">
    <property type="entry name" value="GPCRRHODOPSN"/>
</dbReference>
<dbReference type="InterPro" id="IPR000276">
    <property type="entry name" value="GPCR_Rhodpsn"/>
</dbReference>
<evidence type="ECO:0000256" key="3">
    <source>
        <dbReference type="ARBA" id="ARBA00022475"/>
    </source>
</evidence>